<dbReference type="Proteomes" id="UP000799750">
    <property type="component" value="Unassembled WGS sequence"/>
</dbReference>
<keyword evidence="1" id="KW-1133">Transmembrane helix</keyword>
<reference evidence="3" key="1">
    <citation type="journal article" date="2020" name="Stud. Mycol.">
        <title>101 Dothideomycetes genomes: a test case for predicting lifestyles and emergence of pathogens.</title>
        <authorList>
            <person name="Haridas S."/>
            <person name="Albert R."/>
            <person name="Binder M."/>
            <person name="Bloem J."/>
            <person name="Labutti K."/>
            <person name="Salamov A."/>
            <person name="Andreopoulos B."/>
            <person name="Baker S."/>
            <person name="Barry K."/>
            <person name="Bills G."/>
            <person name="Bluhm B."/>
            <person name="Cannon C."/>
            <person name="Castanera R."/>
            <person name="Culley D."/>
            <person name="Daum C."/>
            <person name="Ezra D."/>
            <person name="Gonzalez J."/>
            <person name="Henrissat B."/>
            <person name="Kuo A."/>
            <person name="Liang C."/>
            <person name="Lipzen A."/>
            <person name="Lutzoni F."/>
            <person name="Magnuson J."/>
            <person name="Mondo S."/>
            <person name="Nolan M."/>
            <person name="Ohm R."/>
            <person name="Pangilinan J."/>
            <person name="Park H.-J."/>
            <person name="Ramirez L."/>
            <person name="Alfaro M."/>
            <person name="Sun H."/>
            <person name="Tritt A."/>
            <person name="Yoshinaga Y."/>
            <person name="Zwiers L.-H."/>
            <person name="Turgeon B."/>
            <person name="Goodwin S."/>
            <person name="Spatafora J."/>
            <person name="Crous P."/>
            <person name="Grigoriev I."/>
        </authorList>
    </citation>
    <scope>NUCLEOTIDE SEQUENCE</scope>
    <source>
        <strain evidence="3">CBS 269.34</strain>
    </source>
</reference>
<organism evidence="3 4">
    <name type="scientific">Lophium mytilinum</name>
    <dbReference type="NCBI Taxonomy" id="390894"/>
    <lineage>
        <taxon>Eukaryota</taxon>
        <taxon>Fungi</taxon>
        <taxon>Dikarya</taxon>
        <taxon>Ascomycota</taxon>
        <taxon>Pezizomycotina</taxon>
        <taxon>Dothideomycetes</taxon>
        <taxon>Pleosporomycetidae</taxon>
        <taxon>Mytilinidiales</taxon>
        <taxon>Mytilinidiaceae</taxon>
        <taxon>Lophium</taxon>
    </lineage>
</organism>
<keyword evidence="1" id="KW-0812">Transmembrane</keyword>
<dbReference type="GO" id="GO:0006950">
    <property type="term" value="P:response to stress"/>
    <property type="evidence" value="ECO:0007669"/>
    <property type="project" value="UniProtKB-ARBA"/>
</dbReference>
<dbReference type="InterPro" id="IPR006640">
    <property type="entry name" value="SprT-like_domain"/>
</dbReference>
<gene>
    <name evidence="3" type="ORF">BU16DRAFT_563224</name>
</gene>
<evidence type="ECO:0000259" key="2">
    <source>
        <dbReference type="Pfam" id="PF10263"/>
    </source>
</evidence>
<name>A0A6A6QQ73_9PEZI</name>
<accession>A0A6A6QQ73</accession>
<keyword evidence="4" id="KW-1185">Reference proteome</keyword>
<feature type="domain" description="SprT-like" evidence="2">
    <location>
        <begin position="193"/>
        <end position="252"/>
    </location>
</feature>
<protein>
    <recommendedName>
        <fullName evidence="2">SprT-like domain-containing protein</fullName>
    </recommendedName>
</protein>
<evidence type="ECO:0000313" key="4">
    <source>
        <dbReference type="Proteomes" id="UP000799750"/>
    </source>
</evidence>
<feature type="transmembrane region" description="Helical" evidence="1">
    <location>
        <begin position="414"/>
        <end position="439"/>
    </location>
</feature>
<proteinExistence type="predicted"/>
<evidence type="ECO:0000256" key="1">
    <source>
        <dbReference type="SAM" id="Phobius"/>
    </source>
</evidence>
<keyword evidence="1" id="KW-0472">Membrane</keyword>
<sequence length="450" mass="50594">MALLPEPIPVYARSSFSEVHHRIVRKAREETGSTGKECRERVIQIWVEYIRSQDEICCVRPEPSNEPLEVPKKHRHLTGLPQALPFPVLTLYSHQPAFLSLITCSYITSKETDLCLLQRKALESWEIAKDDLMCALGVKDISHLVAGCNAIRTAIKIFNDLFLFGALRPVDLGWIREVEGHPAKILGIANKMSILLHPTLIYPDAIPAQSRLNTLLHEMIHAFLNQFSCRSCRYYGHGKEWQLITKRIEQVAPALLGFRAAVGRFDGLIDDLRRGMKLPSAQDILLYNFEQSVRNEESHRECGLNEQVEDITGTLAISTVKCSERQENIADRTTSNETCLEEEPVDESASVKQTCLQEKPVDESASVKQTCLQEEPVDESASVKQKRSIYHCVNLVRSSAVARSIFLSPAHDSLGTALITFLSSLITPNAFIMGSLGLFRISRRRNYGTL</sequence>
<dbReference type="AlphaFoldDB" id="A0A6A6QQ73"/>
<evidence type="ECO:0000313" key="3">
    <source>
        <dbReference type="EMBL" id="KAF2494302.1"/>
    </source>
</evidence>
<dbReference type="OrthoDB" id="3660832at2759"/>
<dbReference type="Pfam" id="PF10263">
    <property type="entry name" value="SprT-like"/>
    <property type="match status" value="1"/>
</dbReference>
<dbReference type="EMBL" id="MU004191">
    <property type="protein sequence ID" value="KAF2494302.1"/>
    <property type="molecule type" value="Genomic_DNA"/>
</dbReference>